<comment type="caution">
    <text evidence="2">The sequence shown here is derived from an EMBL/GenBank/DDBJ whole genome shotgun (WGS) entry which is preliminary data.</text>
</comment>
<feature type="transmembrane region" description="Helical" evidence="1">
    <location>
        <begin position="151"/>
        <end position="168"/>
    </location>
</feature>
<dbReference type="RefSeq" id="WP_168974437.1">
    <property type="nucleotide sequence ID" value="NZ_CAMJCG010000001.1"/>
</dbReference>
<feature type="transmembrane region" description="Helical" evidence="1">
    <location>
        <begin position="284"/>
        <end position="304"/>
    </location>
</feature>
<feature type="transmembrane region" description="Helical" evidence="1">
    <location>
        <begin position="16"/>
        <end position="41"/>
    </location>
</feature>
<name>A0A848CQ48_ANEAE</name>
<gene>
    <name evidence="2" type="ORF">HF838_02550</name>
</gene>
<dbReference type="PANTHER" id="PTHR39177:SF1">
    <property type="entry name" value="ABC TRANSPORTER PERMEASE YTRC-RELATED"/>
    <property type="match status" value="1"/>
</dbReference>
<feature type="transmembrane region" description="Helical" evidence="1">
    <location>
        <begin position="107"/>
        <end position="139"/>
    </location>
</feature>
<accession>A0A848CQ48</accession>
<dbReference type="Proteomes" id="UP000561326">
    <property type="component" value="Unassembled WGS sequence"/>
</dbReference>
<proteinExistence type="predicted"/>
<dbReference type="AlphaFoldDB" id="A0A848CQ48"/>
<feature type="transmembrane region" description="Helical" evidence="1">
    <location>
        <begin position="61"/>
        <end position="86"/>
    </location>
</feature>
<keyword evidence="1" id="KW-0472">Membrane</keyword>
<evidence type="ECO:0000313" key="2">
    <source>
        <dbReference type="EMBL" id="NME97131.1"/>
    </source>
</evidence>
<feature type="transmembrane region" description="Helical" evidence="1">
    <location>
        <begin position="244"/>
        <end position="264"/>
    </location>
</feature>
<dbReference type="InterPro" id="IPR023264">
    <property type="entry name" value="ABC_transptr_acetoin_YtrC/YtrD"/>
</dbReference>
<feature type="transmembrane region" description="Helical" evidence="1">
    <location>
        <begin position="180"/>
        <end position="202"/>
    </location>
</feature>
<evidence type="ECO:0000256" key="1">
    <source>
        <dbReference type="SAM" id="Phobius"/>
    </source>
</evidence>
<organism evidence="2 3">
    <name type="scientific">Aneurinibacillus aneurinilyticus</name>
    <name type="common">Bacillus aneurinolyticus</name>
    <dbReference type="NCBI Taxonomy" id="1391"/>
    <lineage>
        <taxon>Bacteria</taxon>
        <taxon>Bacillati</taxon>
        <taxon>Bacillota</taxon>
        <taxon>Bacilli</taxon>
        <taxon>Bacillales</taxon>
        <taxon>Paenibacillaceae</taxon>
        <taxon>Aneurinibacillus group</taxon>
        <taxon>Aneurinibacillus</taxon>
    </lineage>
</organism>
<dbReference type="InterPro" id="IPR053046">
    <property type="entry name" value="ABC-5_transporter"/>
</dbReference>
<sequence>MFKHALWKKEYRQAKLLLWLIPIVCLLFMGVAQGFLIWNWLTYYEHTYNHDVSAESFYTVIDWLFLMRNVVLALLMVILAASLIGVERRNLQNDFTFSLPFSRARVFLIKWGIGVVFLVGALLSNTIIDVLIILFSPFADHLNGSYHIKDVVFTVIIITGIYTFALFIGTITGSAAAQTILTGIFSIFPLGFMAIVTFFVYVNLGRDIGNVFHVFNAPIFNLVINSTLFFHVVGGREIVAGEYIHIWGPLSYIVVFLPLGLYCYRNNRLEYNGCIILFPQLQPVFKVGVALCFALSLGMFLTVLTVDFDSNRSVLLLSYYLGFIGGGLVTLVLMRKIMKIRFKV</sequence>
<evidence type="ECO:0000313" key="3">
    <source>
        <dbReference type="Proteomes" id="UP000561326"/>
    </source>
</evidence>
<protein>
    <submittedName>
        <fullName evidence="2">Uncharacterized protein</fullName>
    </submittedName>
</protein>
<keyword evidence="1" id="KW-1133">Transmembrane helix</keyword>
<dbReference type="PRINTS" id="PR02026">
    <property type="entry name" value="YTRCYTRDABC"/>
</dbReference>
<dbReference type="EMBL" id="JABAGO010000002">
    <property type="protein sequence ID" value="NME97131.1"/>
    <property type="molecule type" value="Genomic_DNA"/>
</dbReference>
<keyword evidence="1" id="KW-0812">Transmembrane</keyword>
<dbReference type="PANTHER" id="PTHR39177">
    <property type="entry name" value="ABC TRANSPORTER PERMEASE YTRC-RELATED"/>
    <property type="match status" value="1"/>
</dbReference>
<reference evidence="2 3" key="1">
    <citation type="submission" date="2020-04" db="EMBL/GenBank/DDBJ databases">
        <authorList>
            <person name="Hitch T.C.A."/>
            <person name="Wylensek D."/>
            <person name="Clavel T."/>
        </authorList>
    </citation>
    <scope>NUCLEOTIDE SEQUENCE [LARGE SCALE GENOMIC DNA]</scope>
    <source>
        <strain evidence="2 3">WB01_D5_05</strain>
    </source>
</reference>
<feature type="transmembrane region" description="Helical" evidence="1">
    <location>
        <begin position="316"/>
        <end position="334"/>
    </location>
</feature>